<dbReference type="PANTHER" id="PTHR34355">
    <property type="entry name" value="JOSEPHIN-LIKE PROTEIN"/>
    <property type="match status" value="1"/>
</dbReference>
<feature type="compositionally biased region" description="Polar residues" evidence="1">
    <location>
        <begin position="1"/>
        <end position="11"/>
    </location>
</feature>
<protein>
    <recommendedName>
        <fullName evidence="4">Josephin-like protein</fullName>
    </recommendedName>
</protein>
<sequence length="121" mass="12990">MLTKSNSQGNHTPGGIGKGGDSGKCRSGESSPGFRFCRRPKRSELLPPGRFFRHLADKLSKAICLKCRASSRVSSSSSSSAGGGSRQFVAPIDVYRKEAIEECIEFINHSSTLPRSKSVSV</sequence>
<proteinExistence type="predicted"/>
<dbReference type="Proteomes" id="UP001154282">
    <property type="component" value="Unassembled WGS sequence"/>
</dbReference>
<gene>
    <name evidence="2" type="ORF">LITE_LOCUS40456</name>
</gene>
<organism evidence="2 3">
    <name type="scientific">Linum tenue</name>
    <dbReference type="NCBI Taxonomy" id="586396"/>
    <lineage>
        <taxon>Eukaryota</taxon>
        <taxon>Viridiplantae</taxon>
        <taxon>Streptophyta</taxon>
        <taxon>Embryophyta</taxon>
        <taxon>Tracheophyta</taxon>
        <taxon>Spermatophyta</taxon>
        <taxon>Magnoliopsida</taxon>
        <taxon>eudicotyledons</taxon>
        <taxon>Gunneridae</taxon>
        <taxon>Pentapetalae</taxon>
        <taxon>rosids</taxon>
        <taxon>fabids</taxon>
        <taxon>Malpighiales</taxon>
        <taxon>Linaceae</taxon>
        <taxon>Linum</taxon>
    </lineage>
</organism>
<dbReference type="AlphaFoldDB" id="A0AAV0PZH9"/>
<reference evidence="2" key="1">
    <citation type="submission" date="2022-08" db="EMBL/GenBank/DDBJ databases">
        <authorList>
            <person name="Gutierrez-Valencia J."/>
        </authorList>
    </citation>
    <scope>NUCLEOTIDE SEQUENCE</scope>
</reference>
<accession>A0AAV0PZH9</accession>
<evidence type="ECO:0000313" key="2">
    <source>
        <dbReference type="EMBL" id="CAI0475581.1"/>
    </source>
</evidence>
<evidence type="ECO:0000313" key="3">
    <source>
        <dbReference type="Proteomes" id="UP001154282"/>
    </source>
</evidence>
<evidence type="ECO:0008006" key="4">
    <source>
        <dbReference type="Google" id="ProtNLM"/>
    </source>
</evidence>
<comment type="caution">
    <text evidence="2">The sequence shown here is derived from an EMBL/GenBank/DDBJ whole genome shotgun (WGS) entry which is preliminary data.</text>
</comment>
<keyword evidence="3" id="KW-1185">Reference proteome</keyword>
<dbReference type="PANTHER" id="PTHR34355:SF7">
    <property type="entry name" value="JOSEPHIN PROTEIN-LIKE PROTEIN"/>
    <property type="match status" value="1"/>
</dbReference>
<feature type="region of interest" description="Disordered" evidence="1">
    <location>
        <begin position="1"/>
        <end position="41"/>
    </location>
</feature>
<name>A0AAV0PZH9_9ROSI</name>
<dbReference type="EMBL" id="CAMGYJ010000009">
    <property type="protein sequence ID" value="CAI0475581.1"/>
    <property type="molecule type" value="Genomic_DNA"/>
</dbReference>
<evidence type="ECO:0000256" key="1">
    <source>
        <dbReference type="SAM" id="MobiDB-lite"/>
    </source>
</evidence>